<dbReference type="Proteomes" id="UP000276133">
    <property type="component" value="Unassembled WGS sequence"/>
</dbReference>
<name>A0A3M7S5M6_BRAPC</name>
<evidence type="ECO:0000313" key="1">
    <source>
        <dbReference type="EMBL" id="RNA31096.1"/>
    </source>
</evidence>
<accession>A0A3M7S5M6</accession>
<dbReference type="EMBL" id="REGN01001987">
    <property type="protein sequence ID" value="RNA31096.1"/>
    <property type="molecule type" value="Genomic_DNA"/>
</dbReference>
<keyword evidence="2" id="KW-1185">Reference proteome</keyword>
<sequence>MKKKGEKNFFSSSNRTFLIFYTVSNTGDFLSTCDHSIAITKADLIKRLNDYIKINESVPHTPYGVVERKSSTNYNVKSDTWKMAHEFLADSIKKKFGKNSNIICGEHHNILNKQDLYQVTNSCLFHNEYNI</sequence>
<evidence type="ECO:0000313" key="2">
    <source>
        <dbReference type="Proteomes" id="UP000276133"/>
    </source>
</evidence>
<organism evidence="1 2">
    <name type="scientific">Brachionus plicatilis</name>
    <name type="common">Marine rotifer</name>
    <name type="synonym">Brachionus muelleri</name>
    <dbReference type="NCBI Taxonomy" id="10195"/>
    <lineage>
        <taxon>Eukaryota</taxon>
        <taxon>Metazoa</taxon>
        <taxon>Spiralia</taxon>
        <taxon>Gnathifera</taxon>
        <taxon>Rotifera</taxon>
        <taxon>Eurotatoria</taxon>
        <taxon>Monogononta</taxon>
        <taxon>Pseudotrocha</taxon>
        <taxon>Ploima</taxon>
        <taxon>Brachionidae</taxon>
        <taxon>Brachionus</taxon>
    </lineage>
</organism>
<reference evidence="1 2" key="1">
    <citation type="journal article" date="2018" name="Sci. Rep.">
        <title>Genomic signatures of local adaptation to the degree of environmental predictability in rotifers.</title>
        <authorList>
            <person name="Franch-Gras L."/>
            <person name="Hahn C."/>
            <person name="Garcia-Roger E.M."/>
            <person name="Carmona M.J."/>
            <person name="Serra M."/>
            <person name="Gomez A."/>
        </authorList>
    </citation>
    <scope>NUCLEOTIDE SEQUENCE [LARGE SCALE GENOMIC DNA]</scope>
    <source>
        <strain evidence="1">HYR1</strain>
    </source>
</reference>
<proteinExistence type="predicted"/>
<gene>
    <name evidence="1" type="ORF">BpHYR1_019947</name>
</gene>
<protein>
    <submittedName>
        <fullName evidence="1">Uncharacterized protein</fullName>
    </submittedName>
</protein>
<dbReference type="AlphaFoldDB" id="A0A3M7S5M6"/>
<comment type="caution">
    <text evidence="1">The sequence shown here is derived from an EMBL/GenBank/DDBJ whole genome shotgun (WGS) entry which is preliminary data.</text>
</comment>